<dbReference type="EMBL" id="CM042015">
    <property type="protein sequence ID" value="KAI3708363.1"/>
    <property type="molecule type" value="Genomic_DNA"/>
</dbReference>
<proteinExistence type="predicted"/>
<accession>A0ACB9AG62</accession>
<comment type="caution">
    <text evidence="1">The sequence shown here is derived from an EMBL/GenBank/DDBJ whole genome shotgun (WGS) entry which is preliminary data.</text>
</comment>
<reference evidence="2" key="1">
    <citation type="journal article" date="2022" name="Mol. Ecol. Resour.">
        <title>The genomes of chicory, endive, great burdock and yacon provide insights into Asteraceae palaeo-polyploidization history and plant inulin production.</title>
        <authorList>
            <person name="Fan W."/>
            <person name="Wang S."/>
            <person name="Wang H."/>
            <person name="Wang A."/>
            <person name="Jiang F."/>
            <person name="Liu H."/>
            <person name="Zhao H."/>
            <person name="Xu D."/>
            <person name="Zhang Y."/>
        </authorList>
    </citation>
    <scope>NUCLEOTIDE SEQUENCE [LARGE SCALE GENOMIC DNA]</scope>
    <source>
        <strain evidence="2">cv. Punajuju</strain>
    </source>
</reference>
<name>A0ACB9AG62_CICIN</name>
<gene>
    <name evidence="1" type="ORF">L2E82_37531</name>
</gene>
<protein>
    <submittedName>
        <fullName evidence="1">Uncharacterized protein</fullName>
    </submittedName>
</protein>
<evidence type="ECO:0000313" key="2">
    <source>
        <dbReference type="Proteomes" id="UP001055811"/>
    </source>
</evidence>
<sequence>MAAVRFRPTTPSTTIAQHHLTIIASLYSPPLIQTRIQLPTLFDSILGPSKRATQLILYLYASPLLYSDRLEEAAIKIIFLFPPSTPLFLMIWERKASFEKKNANHENMSNLGLCINSKIYKFNPSTFWKIEDDGGMGSLGGDPDLILIEDENIPLFEFGIALIEDENTPVFESL</sequence>
<keyword evidence="2" id="KW-1185">Reference proteome</keyword>
<organism evidence="1 2">
    <name type="scientific">Cichorium intybus</name>
    <name type="common">Chicory</name>
    <dbReference type="NCBI Taxonomy" id="13427"/>
    <lineage>
        <taxon>Eukaryota</taxon>
        <taxon>Viridiplantae</taxon>
        <taxon>Streptophyta</taxon>
        <taxon>Embryophyta</taxon>
        <taxon>Tracheophyta</taxon>
        <taxon>Spermatophyta</taxon>
        <taxon>Magnoliopsida</taxon>
        <taxon>eudicotyledons</taxon>
        <taxon>Gunneridae</taxon>
        <taxon>Pentapetalae</taxon>
        <taxon>asterids</taxon>
        <taxon>campanulids</taxon>
        <taxon>Asterales</taxon>
        <taxon>Asteraceae</taxon>
        <taxon>Cichorioideae</taxon>
        <taxon>Cichorieae</taxon>
        <taxon>Cichoriinae</taxon>
        <taxon>Cichorium</taxon>
    </lineage>
</organism>
<dbReference type="Proteomes" id="UP001055811">
    <property type="component" value="Linkage Group LG07"/>
</dbReference>
<evidence type="ECO:0000313" key="1">
    <source>
        <dbReference type="EMBL" id="KAI3708363.1"/>
    </source>
</evidence>
<reference evidence="1 2" key="2">
    <citation type="journal article" date="2022" name="Mol. Ecol. Resour.">
        <title>The genomes of chicory, endive, great burdock and yacon provide insights into Asteraceae paleo-polyploidization history and plant inulin production.</title>
        <authorList>
            <person name="Fan W."/>
            <person name="Wang S."/>
            <person name="Wang H."/>
            <person name="Wang A."/>
            <person name="Jiang F."/>
            <person name="Liu H."/>
            <person name="Zhao H."/>
            <person name="Xu D."/>
            <person name="Zhang Y."/>
        </authorList>
    </citation>
    <scope>NUCLEOTIDE SEQUENCE [LARGE SCALE GENOMIC DNA]</scope>
    <source>
        <strain evidence="2">cv. Punajuju</strain>
        <tissue evidence="1">Leaves</tissue>
    </source>
</reference>